<sequence>MFSVASMFISLTVLLPIPAVLGWSSATIASAGLEFDSTNLLLEKRQTGWQAGPSQRGTITIVWSCLSTVIACTWTILHLNVPRRCDSAWDKTRRKTKWMIITILFPEFIFSKAVCELEMAVDDLYAMKEKERAGILEWKVRFGPGVQFLHKLFNPFKYFGRAPASGRTSRAGQYTCTSPEKPATTGVNEGWPAKAVTHPSTFSYDPDMSRDEERVWTLTHSYFANMGGFERHRNPNPNFNAIIPVTANTLINCCVGSDHDPLPTLALDEKDINDKAKADWFLKSIAVAQISWLILSVIVRAVRKLPISQLEICASAFAVLAIATYFANWPKPKDVGTPVRFRVLADTYQCEAQKYHGEPFFRRQIKPSGTLGAVVGCRIENDFVRLDGWLPTMAIAMAISTSVFGGLHCLAWNFEFPTKAELGTWMVASVLSATIPTFALLVNIVFVSGIQGAVRTCQKNFDQKFYMRDGRSPETSHTCTEFSNICASPLRSNHPGLAKKLSTFYCTWINFMNFGNHHLEVFESYDDALEACRAYKETELREELQTMGLQPREVTFLSFLFENPEFVRVEKEKLDSVVSPRDLASRLITTIGGLLYAVTRIILLVLTFCAFRSVPEGLFISTWTRLLPNIS</sequence>
<evidence type="ECO:0000313" key="2">
    <source>
        <dbReference type="Proteomes" id="UP000250078"/>
    </source>
</evidence>
<gene>
    <name evidence="1" type="ORF">K441DRAFT_700543</name>
</gene>
<dbReference type="Proteomes" id="UP000250078">
    <property type="component" value="Unassembled WGS sequence"/>
</dbReference>
<accession>A0ACC8EPR2</accession>
<keyword evidence="2" id="KW-1185">Reference proteome</keyword>
<name>A0ACC8EPR2_9PEZI</name>
<dbReference type="EMBL" id="KV748243">
    <property type="protein sequence ID" value="OCK88369.1"/>
    <property type="molecule type" value="Genomic_DNA"/>
</dbReference>
<organism evidence="1 2">
    <name type="scientific">Cenococcum geophilum 1.58</name>
    <dbReference type="NCBI Taxonomy" id="794803"/>
    <lineage>
        <taxon>Eukaryota</taxon>
        <taxon>Fungi</taxon>
        <taxon>Dikarya</taxon>
        <taxon>Ascomycota</taxon>
        <taxon>Pezizomycotina</taxon>
        <taxon>Dothideomycetes</taxon>
        <taxon>Pleosporomycetidae</taxon>
        <taxon>Gloniales</taxon>
        <taxon>Gloniaceae</taxon>
        <taxon>Cenococcum</taxon>
    </lineage>
</organism>
<evidence type="ECO:0000313" key="1">
    <source>
        <dbReference type="EMBL" id="OCK88369.1"/>
    </source>
</evidence>
<protein>
    <submittedName>
        <fullName evidence="1">Uncharacterized protein</fullName>
    </submittedName>
</protein>
<proteinExistence type="predicted"/>
<reference evidence="1 2" key="1">
    <citation type="journal article" date="2016" name="Nat. Commun.">
        <title>Ectomycorrhizal ecology is imprinted in the genome of the dominant symbiotic fungus Cenococcum geophilum.</title>
        <authorList>
            <consortium name="DOE Joint Genome Institute"/>
            <person name="Peter M."/>
            <person name="Kohler A."/>
            <person name="Ohm R.A."/>
            <person name="Kuo A."/>
            <person name="Krutzmann J."/>
            <person name="Morin E."/>
            <person name="Arend M."/>
            <person name="Barry K.W."/>
            <person name="Binder M."/>
            <person name="Choi C."/>
            <person name="Clum A."/>
            <person name="Copeland A."/>
            <person name="Grisel N."/>
            <person name="Haridas S."/>
            <person name="Kipfer T."/>
            <person name="LaButti K."/>
            <person name="Lindquist E."/>
            <person name="Lipzen A."/>
            <person name="Maire R."/>
            <person name="Meier B."/>
            <person name="Mihaltcheva S."/>
            <person name="Molinier V."/>
            <person name="Murat C."/>
            <person name="Poggeler S."/>
            <person name="Quandt C.A."/>
            <person name="Sperisen C."/>
            <person name="Tritt A."/>
            <person name="Tisserant E."/>
            <person name="Crous P.W."/>
            <person name="Henrissat B."/>
            <person name="Nehls U."/>
            <person name="Egli S."/>
            <person name="Spatafora J.W."/>
            <person name="Grigoriev I.V."/>
            <person name="Martin F.M."/>
        </authorList>
    </citation>
    <scope>NUCLEOTIDE SEQUENCE [LARGE SCALE GENOMIC DNA]</scope>
    <source>
        <strain evidence="1 2">1.58</strain>
    </source>
</reference>